<accession>A0A1X7UQJ3</accession>
<name>A0A1X7UQJ3_AMPQE</name>
<evidence type="ECO:0000313" key="1">
    <source>
        <dbReference type="EnsemblMetazoa" id="Aqu2.1.29667_001"/>
    </source>
</evidence>
<sequence length="228" mass="25317">MEGSNCDGTGGWTRVAYINMTEPNATCPEGLYQYNLDNKTLCDRNHNETGNGCSGTFFSTSGLRYTKVCGQVRGYQYGTIDGIYDNHYGSSHINGAYVDGVSITHGSPRKHVWTYAVGQEEIDNKRQDCPCNLNSTEVTPFYVGDDYYCESGVGAATQVVRTFFPNDPLWDGQQCGNLENLCCTSPKMPWFVKTLNQSTTDDIELRVCSSEGFVDEASPIDIFEIYIN</sequence>
<organism evidence="1">
    <name type="scientific">Amphimedon queenslandica</name>
    <name type="common">Sponge</name>
    <dbReference type="NCBI Taxonomy" id="400682"/>
    <lineage>
        <taxon>Eukaryota</taxon>
        <taxon>Metazoa</taxon>
        <taxon>Porifera</taxon>
        <taxon>Demospongiae</taxon>
        <taxon>Heteroscleromorpha</taxon>
        <taxon>Haplosclerida</taxon>
        <taxon>Niphatidae</taxon>
        <taxon>Amphimedon</taxon>
    </lineage>
</organism>
<proteinExistence type="predicted"/>
<dbReference type="EnsemblMetazoa" id="Aqu2.1.29667_001">
    <property type="protein sequence ID" value="Aqu2.1.29667_001"/>
    <property type="gene ID" value="Aqu2.1.29667"/>
</dbReference>
<dbReference type="AlphaFoldDB" id="A0A1X7UQJ3"/>
<dbReference type="InParanoid" id="A0A1X7UQJ3"/>
<protein>
    <submittedName>
        <fullName evidence="1">Uncharacterized protein</fullName>
    </submittedName>
</protein>
<reference evidence="1" key="1">
    <citation type="submission" date="2017-05" db="UniProtKB">
        <authorList>
            <consortium name="EnsemblMetazoa"/>
        </authorList>
    </citation>
    <scope>IDENTIFICATION</scope>
</reference>